<dbReference type="STRING" id="1408657.A0A0W4ZM85"/>
<dbReference type="GO" id="GO:0016226">
    <property type="term" value="P:iron-sulfur cluster assembly"/>
    <property type="evidence" value="ECO:0007669"/>
    <property type="project" value="EnsemblFungi"/>
</dbReference>
<dbReference type="RefSeq" id="XP_018229328.1">
    <property type="nucleotide sequence ID" value="XM_018374376.1"/>
</dbReference>
<evidence type="ECO:0008006" key="8">
    <source>
        <dbReference type="Google" id="ProtNLM"/>
    </source>
</evidence>
<dbReference type="EMBL" id="LFWA01000009">
    <property type="protein sequence ID" value="KTW29497.1"/>
    <property type="molecule type" value="Genomic_DNA"/>
</dbReference>
<dbReference type="VEuPathDB" id="FungiDB:T551_02113"/>
<evidence type="ECO:0000256" key="4">
    <source>
        <dbReference type="ARBA" id="ARBA00023004"/>
    </source>
</evidence>
<organism evidence="6 7">
    <name type="scientific">Pneumocystis jirovecii (strain RU7)</name>
    <name type="common">Human pneumocystis pneumonia agent</name>
    <dbReference type="NCBI Taxonomy" id="1408657"/>
    <lineage>
        <taxon>Eukaryota</taxon>
        <taxon>Fungi</taxon>
        <taxon>Dikarya</taxon>
        <taxon>Ascomycota</taxon>
        <taxon>Taphrinomycotina</taxon>
        <taxon>Pneumocystomycetes</taxon>
        <taxon>Pneumocystaceae</taxon>
        <taxon>Pneumocystis</taxon>
    </lineage>
</organism>
<keyword evidence="1" id="KW-0479">Metal-binding</keyword>
<dbReference type="GO" id="GO:0002098">
    <property type="term" value="P:tRNA wobble uridine modification"/>
    <property type="evidence" value="ECO:0007669"/>
    <property type="project" value="EnsemblFungi"/>
</dbReference>
<dbReference type="Proteomes" id="UP000053447">
    <property type="component" value="Unassembled WGS sequence"/>
</dbReference>
<dbReference type="SUPFAM" id="SSF52540">
    <property type="entry name" value="P-loop containing nucleoside triphosphate hydrolases"/>
    <property type="match status" value="1"/>
</dbReference>
<dbReference type="AlphaFoldDB" id="A0A0W4ZM85"/>
<dbReference type="InterPro" id="IPR027417">
    <property type="entry name" value="P-loop_NTPase"/>
</dbReference>
<evidence type="ECO:0000313" key="7">
    <source>
        <dbReference type="Proteomes" id="UP000053447"/>
    </source>
</evidence>
<evidence type="ECO:0000256" key="5">
    <source>
        <dbReference type="ARBA" id="ARBA00023014"/>
    </source>
</evidence>
<dbReference type="GO" id="GO:0051539">
    <property type="term" value="F:4 iron, 4 sulfur cluster binding"/>
    <property type="evidence" value="ECO:0007669"/>
    <property type="project" value="EnsemblFungi"/>
</dbReference>
<dbReference type="GO" id="GO:0046872">
    <property type="term" value="F:metal ion binding"/>
    <property type="evidence" value="ECO:0007669"/>
    <property type="project" value="UniProtKB-KW"/>
</dbReference>
<name>A0A0W4ZM85_PNEJ7</name>
<dbReference type="PROSITE" id="PS01215">
    <property type="entry name" value="MRP"/>
    <property type="match status" value="1"/>
</dbReference>
<dbReference type="HAMAP" id="MF_02040">
    <property type="entry name" value="Mrp_NBP35"/>
    <property type="match status" value="1"/>
</dbReference>
<evidence type="ECO:0000256" key="1">
    <source>
        <dbReference type="ARBA" id="ARBA00022723"/>
    </source>
</evidence>
<dbReference type="GO" id="GO:0005524">
    <property type="term" value="F:ATP binding"/>
    <property type="evidence" value="ECO:0007669"/>
    <property type="project" value="UniProtKB-KW"/>
</dbReference>
<dbReference type="Gene3D" id="3.40.50.300">
    <property type="entry name" value="P-loop containing nucleotide triphosphate hydrolases"/>
    <property type="match status" value="1"/>
</dbReference>
<dbReference type="PANTHER" id="PTHR23264">
    <property type="entry name" value="NUCLEOTIDE-BINDING PROTEIN NBP35 YEAST -RELATED"/>
    <property type="match status" value="1"/>
</dbReference>
<keyword evidence="5" id="KW-0411">Iron-sulfur</keyword>
<dbReference type="CDD" id="cd02037">
    <property type="entry name" value="Mrp_NBP35"/>
    <property type="match status" value="1"/>
</dbReference>
<protein>
    <recommendedName>
        <fullName evidence="8">Cytosolic Fe-S cluster assembly factor CFD1</fullName>
    </recommendedName>
</protein>
<proteinExistence type="inferred from homology"/>
<dbReference type="GO" id="GO:0005829">
    <property type="term" value="C:cytosol"/>
    <property type="evidence" value="ECO:0007669"/>
    <property type="project" value="EnsemblFungi"/>
</dbReference>
<dbReference type="PANTHER" id="PTHR23264:SF19">
    <property type="entry name" value="CYTOSOLIC FE-S CLUSTER ASSEMBLY FACTOR NUBP2"/>
    <property type="match status" value="1"/>
</dbReference>
<keyword evidence="3" id="KW-0067">ATP-binding</keyword>
<evidence type="ECO:0000256" key="3">
    <source>
        <dbReference type="ARBA" id="ARBA00022840"/>
    </source>
</evidence>
<dbReference type="eggNOG" id="KOG3022">
    <property type="taxonomic scope" value="Eukaryota"/>
</dbReference>
<keyword evidence="2" id="KW-0547">Nucleotide-binding</keyword>
<dbReference type="Pfam" id="PF10609">
    <property type="entry name" value="ParA"/>
    <property type="match status" value="2"/>
</dbReference>
<keyword evidence="7" id="KW-1185">Reference proteome</keyword>
<comment type="caution">
    <text evidence="6">The sequence shown here is derived from an EMBL/GenBank/DDBJ whole genome shotgun (WGS) entry which is preliminary data.</text>
</comment>
<dbReference type="GO" id="GO:1904564">
    <property type="term" value="C:cytosolic [4Fe-4S] assembly scaffold complex"/>
    <property type="evidence" value="ECO:0007669"/>
    <property type="project" value="EnsemblFungi"/>
</dbReference>
<gene>
    <name evidence="6" type="ORF">T551_02113</name>
</gene>
<dbReference type="InterPro" id="IPR033756">
    <property type="entry name" value="YlxH/NBP35"/>
</dbReference>
<accession>A0A0W4ZM85</accession>
<dbReference type="InterPro" id="IPR000808">
    <property type="entry name" value="Mrp-like_CS"/>
</dbReference>
<reference evidence="7" key="1">
    <citation type="journal article" date="2016" name="Nat. Commun.">
        <title>Genome analysis of three Pneumocystis species reveals adaptation mechanisms to life exclusively in mammalian hosts.</title>
        <authorList>
            <person name="Ma L."/>
            <person name="Chen Z."/>
            <person name="Huang D.W."/>
            <person name="Kutty G."/>
            <person name="Ishihara M."/>
            <person name="Wang H."/>
            <person name="Abouelleil A."/>
            <person name="Bishop L."/>
            <person name="Davey E."/>
            <person name="Deng R."/>
            <person name="Deng X."/>
            <person name="Fan L."/>
            <person name="Fantoni G."/>
            <person name="Fitzgerald M."/>
            <person name="Gogineni E."/>
            <person name="Goldberg J.M."/>
            <person name="Handley G."/>
            <person name="Hu X."/>
            <person name="Huber C."/>
            <person name="Jiao X."/>
            <person name="Jones K."/>
            <person name="Levin J.Z."/>
            <person name="Liu Y."/>
            <person name="Macdonald P."/>
            <person name="Melnikov A."/>
            <person name="Raley C."/>
            <person name="Sassi M."/>
            <person name="Sherman B.T."/>
            <person name="Song X."/>
            <person name="Sykes S."/>
            <person name="Tran B."/>
            <person name="Walsh L."/>
            <person name="Xia Y."/>
            <person name="Yang J."/>
            <person name="Young S."/>
            <person name="Zeng Q."/>
            <person name="Zheng X."/>
            <person name="Stephens R."/>
            <person name="Nusbaum C."/>
            <person name="Birren B.W."/>
            <person name="Azadi P."/>
            <person name="Lempicki R.A."/>
            <person name="Cuomo C.A."/>
            <person name="Kovacs J.A."/>
        </authorList>
    </citation>
    <scope>NUCLEOTIDE SEQUENCE [LARGE SCALE GENOMIC DNA]</scope>
    <source>
        <strain evidence="7">RU7</strain>
    </source>
</reference>
<dbReference type="InterPro" id="IPR019591">
    <property type="entry name" value="Mrp/NBP35_ATP-bd"/>
</dbReference>
<keyword evidence="4" id="KW-0408">Iron</keyword>
<dbReference type="OrthoDB" id="1741334at2759"/>
<dbReference type="GO" id="GO:0016887">
    <property type="term" value="F:ATP hydrolysis activity"/>
    <property type="evidence" value="ECO:0007669"/>
    <property type="project" value="EnsemblFungi"/>
</dbReference>
<dbReference type="GeneID" id="28940631"/>
<evidence type="ECO:0000256" key="2">
    <source>
        <dbReference type="ARBA" id="ARBA00022741"/>
    </source>
</evidence>
<dbReference type="GO" id="GO:0140663">
    <property type="term" value="F:ATP-dependent FeS chaperone activity"/>
    <property type="evidence" value="ECO:0007669"/>
    <property type="project" value="InterPro"/>
</dbReference>
<sequence>MVPSDDTQASSQSALHDIKRILLVLSGKGGVGKSSIAVQLSLCLLLRGARVGLLDIDLTGPSVPRLLGIEEQRILQSSSGWVPVHLQCVTAKDDETADNASICISKNALNDRFEETCAYSASDIANNASEFSNNMHIDISKDNFLKVVSIGFLLAQRSDSVAWRGAKKTWMIQQMISGVFWGPLDFLVVDTPPGTSDEHISIVQHLYAINAGEKAQVIIVTTPQAVALADVRKEIRFCHTAGLQIAGVIENMSSYICPHCTVATDIFSTGGGEELAKTYNIPFFGKIPLDPKFVELIENHAANKQDDAISSDSTVLSGIRNWKLPEEYKKSALYPLFKEIAQKISEL</sequence>
<evidence type="ECO:0000313" key="6">
    <source>
        <dbReference type="EMBL" id="KTW29497.1"/>
    </source>
</evidence>